<dbReference type="PANTHER" id="PTHR12901:SF10">
    <property type="entry name" value="COENZYME Q-BINDING PROTEIN COQ10, MITOCHONDRIAL"/>
    <property type="match status" value="1"/>
</dbReference>
<evidence type="ECO:0000259" key="3">
    <source>
        <dbReference type="Pfam" id="PF03364"/>
    </source>
</evidence>
<dbReference type="GO" id="GO:0048039">
    <property type="term" value="F:ubiquinone binding"/>
    <property type="evidence" value="ECO:0007669"/>
    <property type="project" value="InterPro"/>
</dbReference>
<dbReference type="InterPro" id="IPR044996">
    <property type="entry name" value="COQ10-like"/>
</dbReference>
<evidence type="ECO:0000313" key="4">
    <source>
        <dbReference type="EMBL" id="GAB53441.1"/>
    </source>
</evidence>
<name>H5V633_ATLHE</name>
<feature type="domain" description="Coenzyme Q-binding protein COQ10 START" evidence="3">
    <location>
        <begin position="10"/>
        <end position="135"/>
    </location>
</feature>
<evidence type="ECO:0000256" key="2">
    <source>
        <dbReference type="ARBA" id="ARBA00022649"/>
    </source>
</evidence>
<dbReference type="Gene3D" id="3.30.530.20">
    <property type="match status" value="1"/>
</dbReference>
<organism evidence="4 5">
    <name type="scientific">Atlantibacter hermannii NBRC 105704</name>
    <dbReference type="NCBI Taxonomy" id="1115512"/>
    <lineage>
        <taxon>Bacteria</taxon>
        <taxon>Pseudomonadati</taxon>
        <taxon>Pseudomonadota</taxon>
        <taxon>Gammaproteobacteria</taxon>
        <taxon>Enterobacterales</taxon>
        <taxon>Enterobacteriaceae</taxon>
        <taxon>Atlantibacter</taxon>
    </lineage>
</organism>
<dbReference type="PANTHER" id="PTHR12901">
    <property type="entry name" value="SPERM PROTEIN HOMOLOG"/>
    <property type="match status" value="1"/>
</dbReference>
<dbReference type="Pfam" id="PF03364">
    <property type="entry name" value="Polyketide_cyc"/>
    <property type="match status" value="1"/>
</dbReference>
<dbReference type="CDD" id="cd07813">
    <property type="entry name" value="COQ10p_like"/>
    <property type="match status" value="1"/>
</dbReference>
<dbReference type="AlphaFoldDB" id="H5V633"/>
<sequence>MPQISRTALVPYSAEQMYQLVNDVKSYPEFLPGCVGSRVLESSATQMTAAVEVSKAGISKTFTTRNTLVNNQSILMHLVDGPFKRLMGGWKFTPLTPEACRIEFQLDFEFTSKLIELAFGRVFKELAGSMVQAFTARAKEVYSAS</sequence>
<dbReference type="FunFam" id="3.30.530.20:FF:000005">
    <property type="entry name" value="Type II toxin-antitoxin system toxin RatA"/>
    <property type="match status" value="1"/>
</dbReference>
<dbReference type="SUPFAM" id="SSF55961">
    <property type="entry name" value="Bet v1-like"/>
    <property type="match status" value="1"/>
</dbReference>
<dbReference type="RefSeq" id="WP_002437751.1">
    <property type="nucleotide sequence ID" value="NZ_BAFF01000015.1"/>
</dbReference>
<dbReference type="GeneID" id="92827389"/>
<dbReference type="Proteomes" id="UP000010297">
    <property type="component" value="Unassembled WGS sequence"/>
</dbReference>
<gene>
    <name evidence="4" type="primary">ratA</name>
    <name evidence="4" type="ORF">EH105704_15_00530</name>
</gene>
<comment type="similarity">
    <text evidence="1">Belongs to the ribosome association toxin RatA family.</text>
</comment>
<dbReference type="EMBL" id="BAFF01000015">
    <property type="protein sequence ID" value="GAB53441.1"/>
    <property type="molecule type" value="Genomic_DNA"/>
</dbReference>
<dbReference type="InterPro" id="IPR005031">
    <property type="entry name" value="COQ10_START"/>
</dbReference>
<dbReference type="eggNOG" id="COG2867">
    <property type="taxonomic scope" value="Bacteria"/>
</dbReference>
<evidence type="ECO:0000256" key="1">
    <source>
        <dbReference type="ARBA" id="ARBA00008918"/>
    </source>
</evidence>
<keyword evidence="5" id="KW-1185">Reference proteome</keyword>
<dbReference type="NCBIfam" id="NF007999">
    <property type="entry name" value="PRK10724.1"/>
    <property type="match status" value="1"/>
</dbReference>
<proteinExistence type="inferred from homology"/>
<evidence type="ECO:0000313" key="5">
    <source>
        <dbReference type="Proteomes" id="UP000010297"/>
    </source>
</evidence>
<comment type="caution">
    <text evidence="4">The sequence shown here is derived from an EMBL/GenBank/DDBJ whole genome shotgun (WGS) entry which is preliminary data.</text>
</comment>
<accession>H5V633</accession>
<dbReference type="GO" id="GO:0045333">
    <property type="term" value="P:cellular respiration"/>
    <property type="evidence" value="ECO:0007669"/>
    <property type="project" value="InterPro"/>
</dbReference>
<dbReference type="InterPro" id="IPR023393">
    <property type="entry name" value="START-like_dom_sf"/>
</dbReference>
<protein>
    <submittedName>
        <fullName evidence="4">Ribosome association toxin RatA</fullName>
    </submittedName>
</protein>
<keyword evidence="2" id="KW-1277">Toxin-antitoxin system</keyword>
<reference evidence="4 5" key="1">
    <citation type="submission" date="2012-02" db="EMBL/GenBank/DDBJ databases">
        <title>Whole genome shotgun sequence of Escherichia hermannii NBRC 105704.</title>
        <authorList>
            <person name="Yoshida I."/>
            <person name="Hosoyama A."/>
            <person name="Tsuchikane K."/>
            <person name="Katsumata H."/>
            <person name="Yamazaki S."/>
            <person name="Fujita N."/>
        </authorList>
    </citation>
    <scope>NUCLEOTIDE SEQUENCE [LARGE SCALE GENOMIC DNA]</scope>
    <source>
        <strain evidence="4 5">NBRC 105704</strain>
    </source>
</reference>